<dbReference type="Proteomes" id="UP001589716">
    <property type="component" value="Unassembled WGS sequence"/>
</dbReference>
<dbReference type="EMBL" id="JBHMCT010000013">
    <property type="protein sequence ID" value="MFB9556881.1"/>
    <property type="molecule type" value="Genomic_DNA"/>
</dbReference>
<dbReference type="RefSeq" id="WP_345484673.1">
    <property type="nucleotide sequence ID" value="NZ_BAAAWU010000001.1"/>
</dbReference>
<sequence>MTTFPNFLDHYARTLLNIRAATENPHHRALLETYAEVQQLEARLLDAVVAPHPQSGPGEKHPCTELLIDRLAAGQELAALLSAACCRPDGEEADCDDRNSCSPHCDPDAKEEADETPCRDCRRH</sequence>
<reference evidence="2 3" key="1">
    <citation type="submission" date="2024-09" db="EMBL/GenBank/DDBJ databases">
        <authorList>
            <person name="Sun Q."/>
            <person name="Mori K."/>
        </authorList>
    </citation>
    <scope>NUCLEOTIDE SEQUENCE [LARGE SCALE GENOMIC DNA]</scope>
    <source>
        <strain evidence="2 3">JCM 4414</strain>
    </source>
</reference>
<evidence type="ECO:0000256" key="1">
    <source>
        <dbReference type="SAM" id="MobiDB-lite"/>
    </source>
</evidence>
<feature type="region of interest" description="Disordered" evidence="1">
    <location>
        <begin position="90"/>
        <end position="124"/>
    </location>
</feature>
<feature type="compositionally biased region" description="Basic and acidic residues" evidence="1">
    <location>
        <begin position="105"/>
        <end position="124"/>
    </location>
</feature>
<gene>
    <name evidence="2" type="ORF">ACFFTP_22145</name>
</gene>
<proteinExistence type="predicted"/>
<accession>A0ABV5QTK9</accession>
<name>A0ABV5QTK9_9ACTN</name>
<evidence type="ECO:0000313" key="3">
    <source>
        <dbReference type="Proteomes" id="UP001589716"/>
    </source>
</evidence>
<evidence type="ECO:0000313" key="2">
    <source>
        <dbReference type="EMBL" id="MFB9556881.1"/>
    </source>
</evidence>
<protein>
    <submittedName>
        <fullName evidence="2">Uncharacterized protein</fullName>
    </submittedName>
</protein>
<organism evidence="2 3">
    <name type="scientific">Streptomyces roseoviridis</name>
    <dbReference type="NCBI Taxonomy" id="67361"/>
    <lineage>
        <taxon>Bacteria</taxon>
        <taxon>Bacillati</taxon>
        <taxon>Actinomycetota</taxon>
        <taxon>Actinomycetes</taxon>
        <taxon>Kitasatosporales</taxon>
        <taxon>Streptomycetaceae</taxon>
        <taxon>Streptomyces</taxon>
    </lineage>
</organism>
<keyword evidence="3" id="KW-1185">Reference proteome</keyword>
<comment type="caution">
    <text evidence="2">The sequence shown here is derived from an EMBL/GenBank/DDBJ whole genome shotgun (WGS) entry which is preliminary data.</text>
</comment>